<dbReference type="Proteomes" id="UP000198461">
    <property type="component" value="Unassembled WGS sequence"/>
</dbReference>
<evidence type="ECO:0000256" key="2">
    <source>
        <dbReference type="ARBA" id="ARBA00009677"/>
    </source>
</evidence>
<evidence type="ECO:0000313" key="9">
    <source>
        <dbReference type="EMBL" id="SIN78274.1"/>
    </source>
</evidence>
<dbReference type="NCBIfam" id="TIGR01395">
    <property type="entry name" value="FlgC"/>
    <property type="match status" value="1"/>
</dbReference>
<evidence type="ECO:0000313" key="10">
    <source>
        <dbReference type="Proteomes" id="UP000198461"/>
    </source>
</evidence>
<evidence type="ECO:0000256" key="4">
    <source>
        <dbReference type="ARBA" id="ARBA00023143"/>
    </source>
</evidence>
<evidence type="ECO:0000256" key="6">
    <source>
        <dbReference type="RuleBase" id="RU362062"/>
    </source>
</evidence>
<dbReference type="GO" id="GO:0071978">
    <property type="term" value="P:bacterial-type flagellum-dependent swarming motility"/>
    <property type="evidence" value="ECO:0007669"/>
    <property type="project" value="TreeGrafter"/>
</dbReference>
<proteinExistence type="inferred from homology"/>
<dbReference type="Pfam" id="PF00460">
    <property type="entry name" value="Flg_bb_rod"/>
    <property type="match status" value="1"/>
</dbReference>
<feature type="domain" description="Flagellar basal-body/hook protein C-terminal" evidence="8">
    <location>
        <begin position="94"/>
        <end position="137"/>
    </location>
</feature>
<comment type="subunit">
    <text evidence="5 6">The basal body constitutes a major portion of the flagellar organelle and consists of four rings (L,P,S, and M) mounted on a central rod. The rod consists of about 26 subunits of FlgG in the distal portion, and FlgB, FlgC and FlgF are thought to build up the proximal portion of the rod with about 6 subunits each.</text>
</comment>
<dbReference type="InterPro" id="IPR001444">
    <property type="entry name" value="Flag_bb_rod_N"/>
</dbReference>
<dbReference type="PROSITE" id="PS00588">
    <property type="entry name" value="FLAGELLA_BB_ROD"/>
    <property type="match status" value="1"/>
</dbReference>
<evidence type="ECO:0000259" key="8">
    <source>
        <dbReference type="Pfam" id="PF06429"/>
    </source>
</evidence>
<name>A0A1N6E5J0_9GAMM</name>
<keyword evidence="9" id="KW-0969">Cilium</keyword>
<evidence type="ECO:0000256" key="5">
    <source>
        <dbReference type="ARBA" id="ARBA00025933"/>
    </source>
</evidence>
<dbReference type="InterPro" id="IPR010930">
    <property type="entry name" value="Flg_bb/hook_C_dom"/>
</dbReference>
<feature type="domain" description="Flagellar basal body rod protein N-terminal" evidence="7">
    <location>
        <begin position="7"/>
        <end position="32"/>
    </location>
</feature>
<dbReference type="InterPro" id="IPR019776">
    <property type="entry name" value="Flagellar_basal_body_rod_CS"/>
</dbReference>
<keyword evidence="4 6" id="KW-0975">Bacterial flagellum</keyword>
<dbReference type="STRING" id="364032.SAMN05443662_0606"/>
<dbReference type="RefSeq" id="WP_074200891.1">
    <property type="nucleotide sequence ID" value="NZ_FSRE01000001.1"/>
</dbReference>
<dbReference type="Pfam" id="PF06429">
    <property type="entry name" value="Flg_bbr_C"/>
    <property type="match status" value="1"/>
</dbReference>
<dbReference type="EMBL" id="FSRE01000001">
    <property type="protein sequence ID" value="SIN78274.1"/>
    <property type="molecule type" value="Genomic_DNA"/>
</dbReference>
<organism evidence="9 10">
    <name type="scientific">Sulfurivirga caldicuralii</name>
    <dbReference type="NCBI Taxonomy" id="364032"/>
    <lineage>
        <taxon>Bacteria</taxon>
        <taxon>Pseudomonadati</taxon>
        <taxon>Pseudomonadota</taxon>
        <taxon>Gammaproteobacteria</taxon>
        <taxon>Thiotrichales</taxon>
        <taxon>Piscirickettsiaceae</taxon>
        <taxon>Sulfurivirga</taxon>
    </lineage>
</organism>
<reference evidence="9 10" key="1">
    <citation type="submission" date="2016-11" db="EMBL/GenBank/DDBJ databases">
        <authorList>
            <person name="Jaros S."/>
            <person name="Januszkiewicz K."/>
            <person name="Wedrychowicz H."/>
        </authorList>
    </citation>
    <scope>NUCLEOTIDE SEQUENCE [LARGE SCALE GENOMIC DNA]</scope>
    <source>
        <strain evidence="9 10">DSM 17737</strain>
    </source>
</reference>
<gene>
    <name evidence="9" type="ORF">SAMN05443662_0606</name>
</gene>
<dbReference type="PANTHER" id="PTHR30435">
    <property type="entry name" value="FLAGELLAR PROTEIN"/>
    <property type="match status" value="1"/>
</dbReference>
<comment type="similarity">
    <text evidence="2">Belongs to the flagella basal body rod proteins family.</text>
</comment>
<evidence type="ECO:0000256" key="1">
    <source>
        <dbReference type="ARBA" id="ARBA00004117"/>
    </source>
</evidence>
<sequence>MSMFDILDISATGMHAQTVRLNTTASNLANADSVSSNAEETYRAKKPVFQTILESQAETGIDPRGGVRIKEIVESQAPLKMEYNPNHPMANKDGYIFRPNVNVVEEMADMLSASRSYQTNIEVMNTSKQLMLRTIQLGK</sequence>
<dbReference type="GO" id="GO:0030694">
    <property type="term" value="C:bacterial-type flagellum basal body, rod"/>
    <property type="evidence" value="ECO:0007669"/>
    <property type="project" value="UniProtKB-UniRule"/>
</dbReference>
<dbReference type="PANTHER" id="PTHR30435:SF2">
    <property type="entry name" value="FLAGELLAR BASAL-BODY ROD PROTEIN FLGC"/>
    <property type="match status" value="1"/>
</dbReference>
<evidence type="ECO:0000259" key="7">
    <source>
        <dbReference type="Pfam" id="PF00460"/>
    </source>
</evidence>
<keyword evidence="9" id="KW-0282">Flagellum</keyword>
<protein>
    <recommendedName>
        <fullName evidence="3 6">Flagellar basal-body rod protein FlgC</fullName>
    </recommendedName>
</protein>
<comment type="subcellular location">
    <subcellularLocation>
        <location evidence="1 6">Bacterial flagellum basal body</location>
    </subcellularLocation>
</comment>
<dbReference type="AlphaFoldDB" id="A0A1N6E5J0"/>
<dbReference type="OrthoDB" id="9794148at2"/>
<keyword evidence="10" id="KW-1185">Reference proteome</keyword>
<accession>A0A1N6E5J0</accession>
<dbReference type="InterPro" id="IPR006299">
    <property type="entry name" value="FlgC"/>
</dbReference>
<evidence type="ECO:0000256" key="3">
    <source>
        <dbReference type="ARBA" id="ARBA00017941"/>
    </source>
</evidence>
<keyword evidence="9" id="KW-0966">Cell projection</keyword>